<reference evidence="2 3" key="1">
    <citation type="journal article" date="2023" name="G3 (Bethesda)">
        <title>A chromosome-level genome assembly of Zasmidium syzygii isolated from banana leaves.</title>
        <authorList>
            <person name="van Westerhoven A.C."/>
            <person name="Mehrabi R."/>
            <person name="Talebi R."/>
            <person name="Steentjes M.B.F."/>
            <person name="Corcolon B."/>
            <person name="Chong P.A."/>
            <person name="Kema G.H.J."/>
            <person name="Seidl M.F."/>
        </authorList>
    </citation>
    <scope>NUCLEOTIDE SEQUENCE [LARGE SCALE GENOMIC DNA]</scope>
    <source>
        <strain evidence="2 3">P124</strain>
    </source>
</reference>
<evidence type="ECO:0008006" key="4">
    <source>
        <dbReference type="Google" id="ProtNLM"/>
    </source>
</evidence>
<proteinExistence type="predicted"/>
<name>A0ABR0EM40_ZASCE</name>
<keyword evidence="3" id="KW-1185">Reference proteome</keyword>
<organism evidence="2 3">
    <name type="scientific">Zasmidium cellare</name>
    <name type="common">Wine cellar mold</name>
    <name type="synonym">Racodium cellare</name>
    <dbReference type="NCBI Taxonomy" id="395010"/>
    <lineage>
        <taxon>Eukaryota</taxon>
        <taxon>Fungi</taxon>
        <taxon>Dikarya</taxon>
        <taxon>Ascomycota</taxon>
        <taxon>Pezizomycotina</taxon>
        <taxon>Dothideomycetes</taxon>
        <taxon>Dothideomycetidae</taxon>
        <taxon>Mycosphaerellales</taxon>
        <taxon>Mycosphaerellaceae</taxon>
        <taxon>Zasmidium</taxon>
    </lineage>
</organism>
<comment type="caution">
    <text evidence="2">The sequence shown here is derived from an EMBL/GenBank/DDBJ whole genome shotgun (WGS) entry which is preliminary data.</text>
</comment>
<feature type="compositionally biased region" description="Basic and acidic residues" evidence="1">
    <location>
        <begin position="1"/>
        <end position="10"/>
    </location>
</feature>
<evidence type="ECO:0000256" key="1">
    <source>
        <dbReference type="SAM" id="MobiDB-lite"/>
    </source>
</evidence>
<accession>A0ABR0EM40</accession>
<dbReference type="Proteomes" id="UP001305779">
    <property type="component" value="Unassembled WGS sequence"/>
</dbReference>
<feature type="compositionally biased region" description="Gly residues" evidence="1">
    <location>
        <begin position="34"/>
        <end position="43"/>
    </location>
</feature>
<protein>
    <recommendedName>
        <fullName evidence="4">CsbD-like domain-containing protein</fullName>
    </recommendedName>
</protein>
<dbReference type="PANTHER" id="PTHR40636">
    <property type="entry name" value="CSBD-LIKE DOMAIN-CONTAINING PROTEIN"/>
    <property type="match status" value="1"/>
</dbReference>
<dbReference type="EMBL" id="JAXOVC010000004">
    <property type="protein sequence ID" value="KAK4502535.1"/>
    <property type="molecule type" value="Genomic_DNA"/>
</dbReference>
<gene>
    <name evidence="2" type="ORF">PRZ48_005960</name>
</gene>
<evidence type="ECO:0000313" key="2">
    <source>
        <dbReference type="EMBL" id="KAK4502535.1"/>
    </source>
</evidence>
<evidence type="ECO:0000313" key="3">
    <source>
        <dbReference type="Proteomes" id="UP001305779"/>
    </source>
</evidence>
<sequence length="87" mass="8400">MPIGEQDKGVEGAAKGVTSTLGNAAGGVSRTVGGIVGSAGRGLGDTINNTTGTKQVGDGLQSVTGDIEDGATNVGKGAENAGQWKTK</sequence>
<feature type="region of interest" description="Disordered" evidence="1">
    <location>
        <begin position="1"/>
        <end position="87"/>
    </location>
</feature>
<dbReference type="PANTHER" id="PTHR40636:SF1">
    <property type="entry name" value="CSBD-LIKE DOMAIN-CONTAINING PROTEIN"/>
    <property type="match status" value="1"/>
</dbReference>